<dbReference type="InterPro" id="IPR039421">
    <property type="entry name" value="Type_1_exporter"/>
</dbReference>
<dbReference type="SUPFAM" id="SSF52540">
    <property type="entry name" value="P-loop containing nucleoside triphosphate hydrolases"/>
    <property type="match status" value="1"/>
</dbReference>
<keyword evidence="12" id="KW-1185">Reference proteome</keyword>
<feature type="transmembrane region" description="Helical" evidence="8">
    <location>
        <begin position="180"/>
        <end position="198"/>
    </location>
</feature>
<dbReference type="InterPro" id="IPR036640">
    <property type="entry name" value="ABC1_TM_sf"/>
</dbReference>
<dbReference type="InterPro" id="IPR011527">
    <property type="entry name" value="ABC1_TM_dom"/>
</dbReference>
<evidence type="ECO:0000256" key="5">
    <source>
        <dbReference type="ARBA" id="ARBA00022989"/>
    </source>
</evidence>
<name>C6XQV0_HIRBI</name>
<reference evidence="12" key="1">
    <citation type="journal article" date="2011" name="J. Bacteriol.">
        <title>Genome sequences of eight morphologically diverse alphaproteobacteria.</title>
        <authorList>
            <consortium name="US DOE Joint Genome Institute"/>
            <person name="Brown P.J."/>
            <person name="Kysela D.T."/>
            <person name="Buechlein A."/>
            <person name="Hemmerich C."/>
            <person name="Brun Y.V."/>
        </authorList>
    </citation>
    <scope>NUCLEOTIDE SEQUENCE [LARGE SCALE GENOMIC DNA]</scope>
    <source>
        <strain evidence="12">ATCC 49814 / DSM 5838 / IFAM 1418</strain>
    </source>
</reference>
<protein>
    <submittedName>
        <fullName evidence="11">ABC transporter related</fullName>
    </submittedName>
</protein>
<dbReference type="GO" id="GO:0016887">
    <property type="term" value="F:ATP hydrolysis activity"/>
    <property type="evidence" value="ECO:0007669"/>
    <property type="project" value="InterPro"/>
</dbReference>
<evidence type="ECO:0000259" key="9">
    <source>
        <dbReference type="PROSITE" id="PS50893"/>
    </source>
</evidence>
<feature type="domain" description="ABC transmembrane type-1" evidence="10">
    <location>
        <begin position="25"/>
        <end position="323"/>
    </location>
</feature>
<comment type="function">
    <text evidence="7">Part of an ABC transporter complex. Transmembrane domains (TMD) form a pore in the inner membrane and the ATP-binding domain (NBD) is responsible for energy generation.</text>
</comment>
<keyword evidence="4" id="KW-0067">ATP-binding</keyword>
<evidence type="ECO:0000256" key="4">
    <source>
        <dbReference type="ARBA" id="ARBA00022840"/>
    </source>
</evidence>
<dbReference type="PROSITE" id="PS00211">
    <property type="entry name" value="ABC_TRANSPORTER_1"/>
    <property type="match status" value="1"/>
</dbReference>
<dbReference type="PANTHER" id="PTHR43394">
    <property type="entry name" value="ATP-DEPENDENT PERMEASE MDL1, MITOCHONDRIAL"/>
    <property type="match status" value="1"/>
</dbReference>
<gene>
    <name evidence="11" type="ordered locus">Hbal_1012</name>
</gene>
<feature type="transmembrane region" description="Helical" evidence="8">
    <location>
        <begin position="76"/>
        <end position="96"/>
    </location>
</feature>
<dbReference type="Pfam" id="PF00664">
    <property type="entry name" value="ABC_membrane"/>
    <property type="match status" value="1"/>
</dbReference>
<dbReference type="SMART" id="SM00382">
    <property type="entry name" value="AAA"/>
    <property type="match status" value="1"/>
</dbReference>
<dbReference type="InterPro" id="IPR003439">
    <property type="entry name" value="ABC_transporter-like_ATP-bd"/>
</dbReference>
<dbReference type="HOGENOM" id="CLU_000604_84_3_5"/>
<evidence type="ECO:0000256" key="3">
    <source>
        <dbReference type="ARBA" id="ARBA00022741"/>
    </source>
</evidence>
<feature type="transmembrane region" description="Helical" evidence="8">
    <location>
        <begin position="155"/>
        <end position="174"/>
    </location>
</feature>
<dbReference type="PANTHER" id="PTHR43394:SF1">
    <property type="entry name" value="ATP-BINDING CASSETTE SUB-FAMILY B MEMBER 10, MITOCHONDRIAL"/>
    <property type="match status" value="1"/>
</dbReference>
<dbReference type="Proteomes" id="UP000002745">
    <property type="component" value="Chromosome"/>
</dbReference>
<dbReference type="Pfam" id="PF00005">
    <property type="entry name" value="ABC_tran"/>
    <property type="match status" value="1"/>
</dbReference>
<dbReference type="PROSITE" id="PS50893">
    <property type="entry name" value="ABC_TRANSPORTER_2"/>
    <property type="match status" value="1"/>
</dbReference>
<dbReference type="GO" id="GO:0005524">
    <property type="term" value="F:ATP binding"/>
    <property type="evidence" value="ECO:0007669"/>
    <property type="project" value="UniProtKB-KW"/>
</dbReference>
<dbReference type="KEGG" id="hba:Hbal_1012"/>
<dbReference type="CDD" id="cd18552">
    <property type="entry name" value="ABC_6TM_MsbA_like"/>
    <property type="match status" value="1"/>
</dbReference>
<dbReference type="GO" id="GO:0005886">
    <property type="term" value="C:plasma membrane"/>
    <property type="evidence" value="ECO:0007669"/>
    <property type="project" value="UniProtKB-SubCell"/>
</dbReference>
<evidence type="ECO:0000256" key="1">
    <source>
        <dbReference type="ARBA" id="ARBA00004651"/>
    </source>
</evidence>
<keyword evidence="5 8" id="KW-1133">Transmembrane helix</keyword>
<evidence type="ECO:0000313" key="12">
    <source>
        <dbReference type="Proteomes" id="UP000002745"/>
    </source>
</evidence>
<evidence type="ECO:0000256" key="2">
    <source>
        <dbReference type="ARBA" id="ARBA00022692"/>
    </source>
</evidence>
<dbReference type="AlphaFoldDB" id="C6XQV0"/>
<dbReference type="eggNOG" id="COG1132">
    <property type="taxonomic scope" value="Bacteria"/>
</dbReference>
<proteinExistence type="predicted"/>
<dbReference type="RefSeq" id="WP_015826856.1">
    <property type="nucleotide sequence ID" value="NC_012982.1"/>
</dbReference>
<dbReference type="Gene3D" id="1.20.1560.10">
    <property type="entry name" value="ABC transporter type 1, transmembrane domain"/>
    <property type="match status" value="1"/>
</dbReference>
<evidence type="ECO:0000313" key="11">
    <source>
        <dbReference type="EMBL" id="ACT58706.1"/>
    </source>
</evidence>
<evidence type="ECO:0000256" key="7">
    <source>
        <dbReference type="ARBA" id="ARBA00024725"/>
    </source>
</evidence>
<dbReference type="SUPFAM" id="SSF90123">
    <property type="entry name" value="ABC transporter transmembrane region"/>
    <property type="match status" value="1"/>
</dbReference>
<dbReference type="InterPro" id="IPR027417">
    <property type="entry name" value="P-loop_NTPase"/>
</dbReference>
<dbReference type="OrthoDB" id="7614182at2"/>
<accession>C6XQV0</accession>
<comment type="subcellular location">
    <subcellularLocation>
        <location evidence="1">Cell membrane</location>
        <topology evidence="1">Multi-pass membrane protein</topology>
    </subcellularLocation>
</comment>
<dbReference type="PROSITE" id="PS50929">
    <property type="entry name" value="ABC_TM1F"/>
    <property type="match status" value="1"/>
</dbReference>
<sequence>MAKPDNKLLRRFASDWMAKHWRLFALGALFSAITALAVASYGLMVKTGLDWLSASEHGQGMVKIPLLNLSVPSGKMIWLLPCAVVGFAMIRSISLYTQTILNNSAVQKGLVSVQDALFSRLIEGDYQRLTAAASGEFVSQFINDMNLVREASLRVATNLIKGILTVLACVATMFWYDWALALMVLVVYPIAFAPVVQIGNRLRKVSKAAQQQTGEMTALLNEGFQGGRTSKAFNLEAYQNARAHAGFLERARLYLKVLRSKALVDPLLEVVGGAALAGVFAFTGWRIMNGEATVGDFGGFIAAIGAASPEVRALGTLNSVTNEGLAALDRIYAVLDAPDEVADKADATKLENIEGRIAFDNVFFSYGDQPVLNGLSFSAEKGQTIALVGPSGAGKSTVFNMALRLYDAANGHVLLDDIDVRHLERHNLRSHMSLVSQDAFLFDDTLRTNIKLGKMDASEAEIIVAMEGAACDFVHDLPDGLDTRAGEGGRNLSGGQRQRIAIARAILKDAPILLLDEATSALDASSEAKVQKALETLSHGRTTLIIAHRLSTVRSADKIFVLDKGRVVEEGDHETLMQKNAVYAELVKLQLS</sequence>
<dbReference type="InterPro" id="IPR003593">
    <property type="entry name" value="AAA+_ATPase"/>
</dbReference>
<evidence type="ECO:0000256" key="6">
    <source>
        <dbReference type="ARBA" id="ARBA00023136"/>
    </source>
</evidence>
<feature type="domain" description="ABC transporter" evidence="9">
    <location>
        <begin position="357"/>
        <end position="589"/>
    </location>
</feature>
<organism evidence="11 12">
    <name type="scientific">Hirschia baltica (strain ATCC 49814 / DSM 5838 / IFAM 1418)</name>
    <dbReference type="NCBI Taxonomy" id="582402"/>
    <lineage>
        <taxon>Bacteria</taxon>
        <taxon>Pseudomonadati</taxon>
        <taxon>Pseudomonadota</taxon>
        <taxon>Alphaproteobacteria</taxon>
        <taxon>Hyphomonadales</taxon>
        <taxon>Hyphomonadaceae</taxon>
        <taxon>Hirschia</taxon>
    </lineage>
</organism>
<dbReference type="Gene3D" id="3.40.50.300">
    <property type="entry name" value="P-loop containing nucleotide triphosphate hydrolases"/>
    <property type="match status" value="1"/>
</dbReference>
<evidence type="ECO:0000256" key="8">
    <source>
        <dbReference type="SAM" id="Phobius"/>
    </source>
</evidence>
<dbReference type="InterPro" id="IPR017871">
    <property type="entry name" value="ABC_transporter-like_CS"/>
</dbReference>
<dbReference type="EMBL" id="CP001678">
    <property type="protein sequence ID" value="ACT58706.1"/>
    <property type="molecule type" value="Genomic_DNA"/>
</dbReference>
<keyword evidence="3" id="KW-0547">Nucleotide-binding</keyword>
<dbReference type="GO" id="GO:0015421">
    <property type="term" value="F:ABC-type oligopeptide transporter activity"/>
    <property type="evidence" value="ECO:0007669"/>
    <property type="project" value="TreeGrafter"/>
</dbReference>
<evidence type="ECO:0000259" key="10">
    <source>
        <dbReference type="PROSITE" id="PS50929"/>
    </source>
</evidence>
<dbReference type="STRING" id="582402.Hbal_1012"/>
<dbReference type="FunFam" id="3.40.50.300:FF:000218">
    <property type="entry name" value="Multidrug ABC transporter ATP-binding protein"/>
    <property type="match status" value="1"/>
</dbReference>
<keyword evidence="2 8" id="KW-0812">Transmembrane</keyword>
<feature type="transmembrane region" description="Helical" evidence="8">
    <location>
        <begin position="21"/>
        <end position="43"/>
    </location>
</feature>
<keyword evidence="6 8" id="KW-0472">Membrane</keyword>
<feature type="transmembrane region" description="Helical" evidence="8">
    <location>
        <begin position="262"/>
        <end position="285"/>
    </location>
</feature>